<reference evidence="4 5" key="1">
    <citation type="submission" date="2021-12" db="EMBL/GenBank/DDBJ databases">
        <title>Genome sequencing of bacteria with rrn-lacking chromosome and rrn-plasmid.</title>
        <authorList>
            <person name="Anda M."/>
            <person name="Iwasaki W."/>
        </authorList>
    </citation>
    <scope>NUCLEOTIDE SEQUENCE [LARGE SCALE GENOMIC DNA]</scope>
    <source>
        <strain evidence="4 5">DSM 100852</strain>
    </source>
</reference>
<feature type="modified residue" description="4-aspartylphosphate" evidence="1">
    <location>
        <position position="56"/>
    </location>
</feature>
<proteinExistence type="predicted"/>
<dbReference type="InterPro" id="IPR007492">
    <property type="entry name" value="LytTR_DNA-bd_dom"/>
</dbReference>
<evidence type="ECO:0000313" key="4">
    <source>
        <dbReference type="EMBL" id="BDD10163.1"/>
    </source>
</evidence>
<sequence>MDKIKTIVVEDERLLRVLLVEYIEKTPQLELVGNFKNALEALEFLNREQVDLMFLDIQMPHLTGVEFLESLSVKPLTVFTTAYSEYAVKGFELGVVDYLLKPIVFPRFMQTVNKVIQILKNKNEEKETPEAGNEKKYPYVFSNPEYISVKANHRHYKIHYEDILYLESLKEYVVFHTVNGDITALASLKKLEDRLPENQFVRTHKSFVVSIRHIQSLYGNELTVGDHSVPVGASFRSKVLGIFEKGDRC</sequence>
<dbReference type="AlphaFoldDB" id="A0AAU9D2H2"/>
<keyword evidence="5" id="KW-1185">Reference proteome</keyword>
<name>A0AAU9D2H2_9BACT</name>
<dbReference type="InterPro" id="IPR011006">
    <property type="entry name" value="CheY-like_superfamily"/>
</dbReference>
<dbReference type="PANTHER" id="PTHR37299">
    <property type="entry name" value="TRANSCRIPTIONAL REGULATOR-RELATED"/>
    <property type="match status" value="1"/>
</dbReference>
<accession>A0AAU9D2H2</accession>
<feature type="domain" description="Response regulatory" evidence="2">
    <location>
        <begin position="5"/>
        <end position="116"/>
    </location>
</feature>
<protein>
    <submittedName>
        <fullName evidence="4">DNA-binding response regulator</fullName>
    </submittedName>
</protein>
<evidence type="ECO:0000259" key="2">
    <source>
        <dbReference type="PROSITE" id="PS50110"/>
    </source>
</evidence>
<dbReference type="InterPro" id="IPR001789">
    <property type="entry name" value="Sig_transdc_resp-reg_receiver"/>
</dbReference>
<dbReference type="Pfam" id="PF04397">
    <property type="entry name" value="LytTR"/>
    <property type="match status" value="1"/>
</dbReference>
<dbReference type="KEGG" id="fax:FUAX_25950"/>
<evidence type="ECO:0000256" key="1">
    <source>
        <dbReference type="PROSITE-ProRule" id="PRU00169"/>
    </source>
</evidence>
<gene>
    <name evidence="4" type="ORF">FUAX_25950</name>
</gene>
<evidence type="ECO:0000259" key="3">
    <source>
        <dbReference type="PROSITE" id="PS50930"/>
    </source>
</evidence>
<dbReference type="InterPro" id="IPR046947">
    <property type="entry name" value="LytR-like"/>
</dbReference>
<dbReference type="GO" id="GO:0003677">
    <property type="term" value="F:DNA binding"/>
    <property type="evidence" value="ECO:0007669"/>
    <property type="project" value="UniProtKB-KW"/>
</dbReference>
<dbReference type="SUPFAM" id="SSF52172">
    <property type="entry name" value="CheY-like"/>
    <property type="match status" value="1"/>
</dbReference>
<dbReference type="RefSeq" id="WP_338391736.1">
    <property type="nucleotide sequence ID" value="NZ_AP025314.1"/>
</dbReference>
<evidence type="ECO:0000313" key="5">
    <source>
        <dbReference type="Proteomes" id="UP001348817"/>
    </source>
</evidence>
<dbReference type="Pfam" id="PF00072">
    <property type="entry name" value="Response_reg"/>
    <property type="match status" value="1"/>
</dbReference>
<keyword evidence="4" id="KW-0238">DNA-binding</keyword>
<dbReference type="PANTHER" id="PTHR37299:SF1">
    <property type="entry name" value="STAGE 0 SPORULATION PROTEIN A HOMOLOG"/>
    <property type="match status" value="1"/>
</dbReference>
<dbReference type="EMBL" id="AP025314">
    <property type="protein sequence ID" value="BDD10163.1"/>
    <property type="molecule type" value="Genomic_DNA"/>
</dbReference>
<dbReference type="PROSITE" id="PS50930">
    <property type="entry name" value="HTH_LYTTR"/>
    <property type="match status" value="1"/>
</dbReference>
<organism evidence="4 5">
    <name type="scientific">Fulvitalea axinellae</name>
    <dbReference type="NCBI Taxonomy" id="1182444"/>
    <lineage>
        <taxon>Bacteria</taxon>
        <taxon>Pseudomonadati</taxon>
        <taxon>Bacteroidota</taxon>
        <taxon>Cytophagia</taxon>
        <taxon>Cytophagales</taxon>
        <taxon>Persicobacteraceae</taxon>
        <taxon>Fulvitalea</taxon>
    </lineage>
</organism>
<dbReference type="SMART" id="SM00448">
    <property type="entry name" value="REC"/>
    <property type="match status" value="1"/>
</dbReference>
<feature type="domain" description="HTH LytTR-type" evidence="3">
    <location>
        <begin position="147"/>
        <end position="217"/>
    </location>
</feature>
<dbReference type="Gene3D" id="2.40.50.1020">
    <property type="entry name" value="LytTr DNA-binding domain"/>
    <property type="match status" value="1"/>
</dbReference>
<dbReference type="GO" id="GO:0000156">
    <property type="term" value="F:phosphorelay response regulator activity"/>
    <property type="evidence" value="ECO:0007669"/>
    <property type="project" value="InterPro"/>
</dbReference>
<dbReference type="SMART" id="SM00850">
    <property type="entry name" value="LytTR"/>
    <property type="match status" value="1"/>
</dbReference>
<dbReference type="Proteomes" id="UP001348817">
    <property type="component" value="Chromosome"/>
</dbReference>
<dbReference type="PROSITE" id="PS50110">
    <property type="entry name" value="RESPONSE_REGULATORY"/>
    <property type="match status" value="1"/>
</dbReference>
<keyword evidence="1" id="KW-0597">Phosphoprotein</keyword>
<dbReference type="Gene3D" id="3.40.50.2300">
    <property type="match status" value="1"/>
</dbReference>